<feature type="compositionally biased region" description="Polar residues" evidence="1">
    <location>
        <begin position="59"/>
        <end position="92"/>
    </location>
</feature>
<dbReference type="AlphaFoldDB" id="A0AAP0MS29"/>
<sequence>MTHTLFPPHPRPQPKPKKTPKPVPIQKPIPQQNPQTSRFEPSPSPSPTSLPESTQPPQIQTTVSLDKQPMYQYSSQQLSHSPSLDSSTENFPSQSDSSSIKSSDLSYSDTFDSNLADISKLLMAEPTEQSGATDLGPRTELVDTDEENQETGETSESSQPIPPHPKVQHLV</sequence>
<gene>
    <name evidence="2" type="ORF">WN944_010674</name>
</gene>
<feature type="compositionally biased region" description="Low complexity" evidence="1">
    <location>
        <begin position="49"/>
        <end position="58"/>
    </location>
</feature>
<keyword evidence="3" id="KW-1185">Reference proteome</keyword>
<feature type="region of interest" description="Disordered" evidence="1">
    <location>
        <begin position="122"/>
        <end position="171"/>
    </location>
</feature>
<name>A0AAP0MS29_9ROSI</name>
<accession>A0AAP0MS29</accession>
<organism evidence="2 3">
    <name type="scientific">Citrus x changshan-huyou</name>
    <dbReference type="NCBI Taxonomy" id="2935761"/>
    <lineage>
        <taxon>Eukaryota</taxon>
        <taxon>Viridiplantae</taxon>
        <taxon>Streptophyta</taxon>
        <taxon>Embryophyta</taxon>
        <taxon>Tracheophyta</taxon>
        <taxon>Spermatophyta</taxon>
        <taxon>Magnoliopsida</taxon>
        <taxon>eudicotyledons</taxon>
        <taxon>Gunneridae</taxon>
        <taxon>Pentapetalae</taxon>
        <taxon>rosids</taxon>
        <taxon>malvids</taxon>
        <taxon>Sapindales</taxon>
        <taxon>Rutaceae</taxon>
        <taxon>Aurantioideae</taxon>
        <taxon>Citrus</taxon>
    </lineage>
</organism>
<evidence type="ECO:0000313" key="2">
    <source>
        <dbReference type="EMBL" id="KAK9222240.1"/>
    </source>
</evidence>
<dbReference type="Proteomes" id="UP001428341">
    <property type="component" value="Unassembled WGS sequence"/>
</dbReference>
<evidence type="ECO:0000256" key="1">
    <source>
        <dbReference type="SAM" id="MobiDB-lite"/>
    </source>
</evidence>
<evidence type="ECO:0000313" key="3">
    <source>
        <dbReference type="Proteomes" id="UP001428341"/>
    </source>
</evidence>
<feature type="region of interest" description="Disordered" evidence="1">
    <location>
        <begin position="1"/>
        <end position="110"/>
    </location>
</feature>
<reference evidence="2 3" key="1">
    <citation type="submission" date="2024-05" db="EMBL/GenBank/DDBJ databases">
        <title>Haplotype-resolved chromosome-level genome assembly of Huyou (Citrus changshanensis).</title>
        <authorList>
            <person name="Miao C."/>
            <person name="Chen W."/>
            <person name="Wu Y."/>
            <person name="Wang L."/>
            <person name="Zhao S."/>
            <person name="Grierson D."/>
            <person name="Xu C."/>
            <person name="Chen K."/>
        </authorList>
    </citation>
    <scope>NUCLEOTIDE SEQUENCE [LARGE SCALE GENOMIC DNA]</scope>
    <source>
        <strain evidence="2">01-14</strain>
        <tissue evidence="2">Leaf</tissue>
    </source>
</reference>
<feature type="compositionally biased region" description="Low complexity" evidence="1">
    <location>
        <begin position="93"/>
        <end position="109"/>
    </location>
</feature>
<comment type="caution">
    <text evidence="2">The sequence shown here is derived from an EMBL/GenBank/DDBJ whole genome shotgun (WGS) entry which is preliminary data.</text>
</comment>
<protein>
    <submittedName>
        <fullName evidence="2">Uncharacterized protein</fullName>
    </submittedName>
</protein>
<proteinExistence type="predicted"/>
<dbReference type="EMBL" id="JBCGBO010000002">
    <property type="protein sequence ID" value="KAK9222240.1"/>
    <property type="molecule type" value="Genomic_DNA"/>
</dbReference>